<evidence type="ECO:0000313" key="9">
    <source>
        <dbReference type="EMBL" id="MXY92123.1"/>
    </source>
</evidence>
<dbReference type="EMBL" id="VXRG01000017">
    <property type="protein sequence ID" value="MXY92123.1"/>
    <property type="molecule type" value="Genomic_DNA"/>
</dbReference>
<evidence type="ECO:0000259" key="8">
    <source>
        <dbReference type="PROSITE" id="PS50928"/>
    </source>
</evidence>
<proteinExistence type="inferred from homology"/>
<evidence type="ECO:0000256" key="4">
    <source>
        <dbReference type="ARBA" id="ARBA00022692"/>
    </source>
</evidence>
<reference evidence="9" key="1">
    <citation type="submission" date="2019-09" db="EMBL/GenBank/DDBJ databases">
        <title>Characterisation of the sponge microbiome using genome-centric metagenomics.</title>
        <authorList>
            <person name="Engelberts J.P."/>
            <person name="Robbins S.J."/>
            <person name="De Goeij J.M."/>
            <person name="Aranda M."/>
            <person name="Bell S.C."/>
            <person name="Webster N.S."/>
        </authorList>
    </citation>
    <scope>NUCLEOTIDE SEQUENCE</scope>
    <source>
        <strain evidence="9">SB0664_bin_27</strain>
    </source>
</reference>
<gene>
    <name evidence="9" type="ORF">F4Y42_01600</name>
</gene>
<feature type="transmembrane region" description="Helical" evidence="7">
    <location>
        <begin position="123"/>
        <end position="144"/>
    </location>
</feature>
<comment type="caution">
    <text evidence="9">The sequence shown here is derived from an EMBL/GenBank/DDBJ whole genome shotgun (WGS) entry which is preliminary data.</text>
</comment>
<dbReference type="PANTHER" id="PTHR43163:SF6">
    <property type="entry name" value="DIPEPTIDE TRANSPORT SYSTEM PERMEASE PROTEIN DPPB-RELATED"/>
    <property type="match status" value="1"/>
</dbReference>
<feature type="transmembrane region" description="Helical" evidence="7">
    <location>
        <begin position="298"/>
        <end position="321"/>
    </location>
</feature>
<feature type="transmembrane region" description="Helical" evidence="7">
    <location>
        <begin position="198"/>
        <end position="214"/>
    </location>
</feature>
<dbReference type="PROSITE" id="PS50928">
    <property type="entry name" value="ABC_TM1"/>
    <property type="match status" value="1"/>
</dbReference>
<feature type="transmembrane region" description="Helical" evidence="7">
    <location>
        <begin position="9"/>
        <end position="29"/>
    </location>
</feature>
<evidence type="ECO:0000256" key="1">
    <source>
        <dbReference type="ARBA" id="ARBA00004651"/>
    </source>
</evidence>
<dbReference type="PANTHER" id="PTHR43163">
    <property type="entry name" value="DIPEPTIDE TRANSPORT SYSTEM PERMEASE PROTEIN DPPB-RELATED"/>
    <property type="match status" value="1"/>
</dbReference>
<feature type="domain" description="ABC transmembrane type-1" evidence="8">
    <location>
        <begin position="117"/>
        <end position="321"/>
    </location>
</feature>
<organism evidence="9">
    <name type="scientific">Caldilineaceae bacterium SB0664_bin_27</name>
    <dbReference type="NCBI Taxonomy" id="2605260"/>
    <lineage>
        <taxon>Bacteria</taxon>
        <taxon>Bacillati</taxon>
        <taxon>Chloroflexota</taxon>
        <taxon>Caldilineae</taxon>
        <taxon>Caldilineales</taxon>
        <taxon>Caldilineaceae</taxon>
    </lineage>
</organism>
<dbReference type="SUPFAM" id="SSF161098">
    <property type="entry name" value="MetI-like"/>
    <property type="match status" value="1"/>
</dbReference>
<comment type="similarity">
    <text evidence="7">Belongs to the binding-protein-dependent transport system permease family.</text>
</comment>
<keyword evidence="2 7" id="KW-0813">Transport</keyword>
<dbReference type="CDD" id="cd06261">
    <property type="entry name" value="TM_PBP2"/>
    <property type="match status" value="1"/>
</dbReference>
<evidence type="ECO:0000256" key="7">
    <source>
        <dbReference type="RuleBase" id="RU363032"/>
    </source>
</evidence>
<protein>
    <submittedName>
        <fullName evidence="9">ABC transporter permease</fullName>
    </submittedName>
</protein>
<keyword evidence="3" id="KW-1003">Cell membrane</keyword>
<keyword evidence="6 7" id="KW-0472">Membrane</keyword>
<evidence type="ECO:0000256" key="6">
    <source>
        <dbReference type="ARBA" id="ARBA00023136"/>
    </source>
</evidence>
<dbReference type="InterPro" id="IPR000515">
    <property type="entry name" value="MetI-like"/>
</dbReference>
<dbReference type="InterPro" id="IPR035906">
    <property type="entry name" value="MetI-like_sf"/>
</dbReference>
<evidence type="ECO:0000256" key="3">
    <source>
        <dbReference type="ARBA" id="ARBA00022475"/>
    </source>
</evidence>
<evidence type="ECO:0000256" key="2">
    <source>
        <dbReference type="ARBA" id="ARBA00022448"/>
    </source>
</evidence>
<comment type="subcellular location">
    <subcellularLocation>
        <location evidence="1 7">Cell membrane</location>
        <topology evidence="1 7">Multi-pass membrane protein</topology>
    </subcellularLocation>
</comment>
<dbReference type="Gene3D" id="1.10.3720.10">
    <property type="entry name" value="MetI-like"/>
    <property type="match status" value="1"/>
</dbReference>
<name>A0A6B0YM59_9CHLR</name>
<evidence type="ECO:0000256" key="5">
    <source>
        <dbReference type="ARBA" id="ARBA00022989"/>
    </source>
</evidence>
<dbReference type="GO" id="GO:0005886">
    <property type="term" value="C:plasma membrane"/>
    <property type="evidence" value="ECO:0007669"/>
    <property type="project" value="UniProtKB-SubCell"/>
</dbReference>
<keyword evidence="4 7" id="KW-0812">Transmembrane</keyword>
<dbReference type="Pfam" id="PF00528">
    <property type="entry name" value="BPD_transp_1"/>
    <property type="match status" value="1"/>
</dbReference>
<feature type="transmembrane region" description="Helical" evidence="7">
    <location>
        <begin position="256"/>
        <end position="278"/>
    </location>
</feature>
<dbReference type="AlphaFoldDB" id="A0A6B0YM59"/>
<accession>A0A6B0YM59</accession>
<dbReference type="GO" id="GO:0055085">
    <property type="term" value="P:transmembrane transport"/>
    <property type="evidence" value="ECO:0007669"/>
    <property type="project" value="InterPro"/>
</dbReference>
<dbReference type="Pfam" id="PF19300">
    <property type="entry name" value="BPD_transp_1_N"/>
    <property type="match status" value="1"/>
</dbReference>
<keyword evidence="5 7" id="KW-1133">Transmembrane helix</keyword>
<dbReference type="InterPro" id="IPR045621">
    <property type="entry name" value="BPD_transp_1_N"/>
</dbReference>
<feature type="transmembrane region" description="Helical" evidence="7">
    <location>
        <begin position="156"/>
        <end position="178"/>
    </location>
</feature>
<sequence length="331" mass="35628">MFLYTVRRLAALAPIMVVVMLITFTLGYYGPIDPVRAVLGEEWEDEARYAEVKKALGLDRPFVIQFLDYMGAMFGGNWGQSLSSFGGVASDRAVSEGRGAGFSGTSTGVREMVVGRLGITAQLSFWALVFLATFAILLGVLAAVKQNTAIDYTIVTSSIIASSIPAYVIGPVLLIVFVLKIPVFKTVGGWDGMFSRQAILPAIVLAFGPMLVIVRQTRAGIVEVLGKDFVRTARAKGMPERLVVARHMLRTAMIPVLTSMGLITSGLLTGSLFVEQIFNIPGIGKLAIQTLLSGDHAVFMGVVLFQSLIIVTVNLLTDLLYGGLDPRVTYS</sequence>